<dbReference type="PANTHER" id="PTHR11846">
    <property type="entry name" value="ADENYLOSUCCINATE SYNTHETASE"/>
    <property type="match status" value="1"/>
</dbReference>
<keyword evidence="1" id="KW-0436">Ligase</keyword>
<dbReference type="PANTHER" id="PTHR11846:SF0">
    <property type="entry name" value="ADENYLOSUCCINATE SYNTHETASE"/>
    <property type="match status" value="1"/>
</dbReference>
<dbReference type="InterPro" id="IPR042109">
    <property type="entry name" value="Adenylosuccinate_synth_dom1"/>
</dbReference>
<gene>
    <name evidence="6" type="ORF">D9O40_21980</name>
</gene>
<evidence type="ECO:0000256" key="5">
    <source>
        <dbReference type="ARBA" id="ARBA00022842"/>
    </source>
</evidence>
<evidence type="ECO:0000256" key="3">
    <source>
        <dbReference type="ARBA" id="ARBA00022741"/>
    </source>
</evidence>
<dbReference type="GO" id="GO:0005737">
    <property type="term" value="C:cytoplasm"/>
    <property type="evidence" value="ECO:0007669"/>
    <property type="project" value="TreeGrafter"/>
</dbReference>
<dbReference type="Gene3D" id="3.40.440.10">
    <property type="entry name" value="Adenylosuccinate Synthetase, subunit A, domain 1"/>
    <property type="match status" value="1"/>
</dbReference>
<keyword evidence="2" id="KW-0479">Metal-binding</keyword>
<dbReference type="SUPFAM" id="SSF52540">
    <property type="entry name" value="P-loop containing nucleoside triphosphate hydrolases"/>
    <property type="match status" value="1"/>
</dbReference>
<keyword evidence="3" id="KW-0547">Nucleotide-binding</keyword>
<evidence type="ECO:0000313" key="6">
    <source>
        <dbReference type="EMBL" id="RMC90712.1"/>
    </source>
</evidence>
<dbReference type="AlphaFoldDB" id="A0A3M0RWP2"/>
<comment type="caution">
    <text evidence="6">The sequence shown here is derived from an EMBL/GenBank/DDBJ whole genome shotgun (WGS) entry which is preliminary data.</text>
</comment>
<dbReference type="GO" id="GO:0046040">
    <property type="term" value="P:IMP metabolic process"/>
    <property type="evidence" value="ECO:0007669"/>
    <property type="project" value="TreeGrafter"/>
</dbReference>
<proteinExistence type="predicted"/>
<dbReference type="Pfam" id="PF00709">
    <property type="entry name" value="Adenylsucc_synt"/>
    <property type="match status" value="1"/>
</dbReference>
<dbReference type="InterPro" id="IPR042110">
    <property type="entry name" value="Adenylosuccinate_synth_dom2"/>
</dbReference>
<evidence type="ECO:0000256" key="4">
    <source>
        <dbReference type="ARBA" id="ARBA00022755"/>
    </source>
</evidence>
<organism evidence="6 7">
    <name type="scientific">Clostridium autoethanogenum</name>
    <dbReference type="NCBI Taxonomy" id="84023"/>
    <lineage>
        <taxon>Bacteria</taxon>
        <taxon>Bacillati</taxon>
        <taxon>Bacillota</taxon>
        <taxon>Clostridia</taxon>
        <taxon>Eubacteriales</taxon>
        <taxon>Clostridiaceae</taxon>
        <taxon>Clostridium</taxon>
    </lineage>
</organism>
<dbReference type="InterPro" id="IPR027417">
    <property type="entry name" value="P-loop_NTPase"/>
</dbReference>
<dbReference type="GO" id="GO:0004019">
    <property type="term" value="F:adenylosuccinate synthase activity"/>
    <property type="evidence" value="ECO:0007669"/>
    <property type="project" value="InterPro"/>
</dbReference>
<dbReference type="Gene3D" id="1.10.300.10">
    <property type="entry name" value="Adenylosuccinate Synthetase, subunit A, domain 2"/>
    <property type="match status" value="1"/>
</dbReference>
<feature type="non-terminal residue" evidence="6">
    <location>
        <position position="1"/>
    </location>
</feature>
<dbReference type="RefSeq" id="WP_183128211.1">
    <property type="nucleotide sequence ID" value="NZ_RFAQ01000167.1"/>
</dbReference>
<evidence type="ECO:0000256" key="2">
    <source>
        <dbReference type="ARBA" id="ARBA00022723"/>
    </source>
</evidence>
<dbReference type="EMBL" id="RFAQ01000167">
    <property type="protein sequence ID" value="RMC90712.1"/>
    <property type="molecule type" value="Genomic_DNA"/>
</dbReference>
<evidence type="ECO:0000256" key="1">
    <source>
        <dbReference type="ARBA" id="ARBA00022598"/>
    </source>
</evidence>
<name>A0A3M0RWP2_9CLOT</name>
<keyword evidence="5" id="KW-0460">Magnesium</keyword>
<sequence length="90" mass="10653">PKALFEERDYLNDLGVDISPDSLIIRNRAQHIITTPTNLERINERNKGKQAIRTTKKGMRQCFTEKTERNGLRVRDFIPQKKFKKKKKKN</sequence>
<dbReference type="GO" id="GO:0000166">
    <property type="term" value="F:nucleotide binding"/>
    <property type="evidence" value="ECO:0007669"/>
    <property type="project" value="UniProtKB-KW"/>
</dbReference>
<dbReference type="InterPro" id="IPR001114">
    <property type="entry name" value="Adenylosuccinate_synthetase"/>
</dbReference>
<keyword evidence="4" id="KW-0658">Purine biosynthesis</keyword>
<dbReference type="Proteomes" id="UP000277999">
    <property type="component" value="Unassembled WGS sequence"/>
</dbReference>
<dbReference type="GO" id="GO:0046872">
    <property type="term" value="F:metal ion binding"/>
    <property type="evidence" value="ECO:0007669"/>
    <property type="project" value="UniProtKB-KW"/>
</dbReference>
<dbReference type="GO" id="GO:0044208">
    <property type="term" value="P:'de novo' AMP biosynthetic process"/>
    <property type="evidence" value="ECO:0007669"/>
    <property type="project" value="TreeGrafter"/>
</dbReference>
<evidence type="ECO:0000313" key="7">
    <source>
        <dbReference type="Proteomes" id="UP000277999"/>
    </source>
</evidence>
<accession>A0A3M0RWP2</accession>
<protein>
    <submittedName>
        <fullName evidence="6">Adenylosuccinate synthase</fullName>
    </submittedName>
</protein>
<reference evidence="6 7" key="1">
    <citation type="submission" date="2018-10" db="EMBL/GenBank/DDBJ databases">
        <title>Genome-centric metagenomics revealed C2 chemical producing, CO utilizing Clostridium with novel acetogenic gene cluster.</title>
        <authorList>
            <person name="Kang H."/>
            <person name="Park B."/>
            <person name="Choi I.G."/>
            <person name="Chang I.S."/>
        </authorList>
    </citation>
    <scope>NUCLEOTIDE SEQUENCE [LARGE SCALE GENOMIC DNA]</scope>
    <source>
        <strain evidence="6 7">H21-9</strain>
    </source>
</reference>